<dbReference type="OrthoDB" id="1649278at2"/>
<keyword evidence="2" id="KW-1185">Reference proteome</keyword>
<evidence type="ECO:0000313" key="1">
    <source>
        <dbReference type="EMBL" id="AGK97839.1"/>
    </source>
</evidence>
<dbReference type="STRING" id="86416.Clopa_3011"/>
<dbReference type="NCBIfam" id="TIGR02832">
    <property type="entry name" value="spo_yunB"/>
    <property type="match status" value="1"/>
</dbReference>
<organism evidence="1 2">
    <name type="scientific">Clostridium pasteurianum BC1</name>
    <dbReference type="NCBI Taxonomy" id="86416"/>
    <lineage>
        <taxon>Bacteria</taxon>
        <taxon>Bacillati</taxon>
        <taxon>Bacillota</taxon>
        <taxon>Clostridia</taxon>
        <taxon>Eubacteriales</taxon>
        <taxon>Clostridiaceae</taxon>
        <taxon>Clostridium</taxon>
    </lineage>
</organism>
<dbReference type="KEGG" id="cpas:Clopa_3011"/>
<accession>R4KBC5</accession>
<dbReference type="AlphaFoldDB" id="R4KBC5"/>
<evidence type="ECO:0000313" key="2">
    <source>
        <dbReference type="Proteomes" id="UP000013523"/>
    </source>
</evidence>
<dbReference type="HOGENOM" id="CLU_067338_2_0_9"/>
<proteinExistence type="predicted"/>
<dbReference type="Pfam" id="PF09560">
    <property type="entry name" value="Spore_YunB"/>
    <property type="match status" value="1"/>
</dbReference>
<sequence length="219" mass="24605">MHTKTKIKILVILLSILILFNVFLYELNRVISPAISNIADEEIKIRTVDILNKTILKEYSDKFNYDEVIKVDKDSEGNIIMLRADTLKMNQIACEVAIRAQEELKESGSINIKIPVGYIFRNNIISNMGPEVTVKAQQLGSIDTEYSSKFQSEGINQTKHSIYINVKTNVRVIFPMSVSKLEVKSQVPLAETIIVGKVPSTALQFDLKSAGFDLPEGKE</sequence>
<protein>
    <submittedName>
        <fullName evidence="1">Sporulation protein YunB</fullName>
    </submittedName>
</protein>
<dbReference type="PIRSF" id="PIRSF021383">
    <property type="entry name" value="YunB"/>
    <property type="match status" value="1"/>
</dbReference>
<dbReference type="eggNOG" id="ENOG5031XUS">
    <property type="taxonomic scope" value="Bacteria"/>
</dbReference>
<reference evidence="1 2" key="1">
    <citation type="submission" date="2012-01" db="EMBL/GenBank/DDBJ databases">
        <title>Complete sequence of chromosome of Clostridium pasteurianum BC1.</title>
        <authorList>
            <consortium name="US DOE Joint Genome Institute"/>
            <person name="Lucas S."/>
            <person name="Han J."/>
            <person name="Lapidus A."/>
            <person name="Cheng J.-F."/>
            <person name="Goodwin L."/>
            <person name="Pitluck S."/>
            <person name="Peters L."/>
            <person name="Mikhailova N."/>
            <person name="Teshima H."/>
            <person name="Detter J.C."/>
            <person name="Han C."/>
            <person name="Tapia R."/>
            <person name="Land M."/>
            <person name="Hauser L."/>
            <person name="Kyrpides N."/>
            <person name="Ivanova N."/>
            <person name="Pagani I."/>
            <person name="Dunn J."/>
            <person name="Taghavi S."/>
            <person name="Francis A."/>
            <person name="van der Lelie D."/>
            <person name="Woyke T."/>
        </authorList>
    </citation>
    <scope>NUCLEOTIDE SEQUENCE [LARGE SCALE GENOMIC DNA]</scope>
    <source>
        <strain evidence="1 2">BC1</strain>
    </source>
</reference>
<dbReference type="RefSeq" id="WP_015616131.1">
    <property type="nucleotide sequence ID" value="NC_021182.1"/>
</dbReference>
<gene>
    <name evidence="1" type="ORF">Clopa_3011</name>
</gene>
<dbReference type="PATRIC" id="fig|86416.3.peg.2998"/>
<dbReference type="EMBL" id="CP003261">
    <property type="protein sequence ID" value="AGK97839.1"/>
    <property type="molecule type" value="Genomic_DNA"/>
</dbReference>
<dbReference type="Proteomes" id="UP000013523">
    <property type="component" value="Chromosome"/>
</dbReference>
<name>R4KBC5_CLOPA</name>
<dbReference type="InterPro" id="IPR014197">
    <property type="entry name" value="Sporulation_prot_YunB"/>
</dbReference>